<protein>
    <submittedName>
        <fullName evidence="1">Uncharacterized protein</fullName>
    </submittedName>
</protein>
<dbReference type="EMBL" id="JAYMYQ010000001">
    <property type="protein sequence ID" value="KAK7361884.1"/>
    <property type="molecule type" value="Genomic_DNA"/>
</dbReference>
<sequence length="218" mass="24435">MTLGSLKDLAPAKKKGWPLGLREGSNSFQTEPGEAFERESLIVSRVSPSLDRFNQEDTKIEYPVIAAHEIDRDFEFAKLRRIRGSAYIREYHSSGFEETTLNPGDDHAGIGGRRHRNLMHSILNDISLFSTEYPITPPQTSYSEGWSRLIKQNGTGLAILTMSQDPASFRVYEQRIITSNGLVPVAHGLLLGSLRYNSNSHENSLPVPQIAHWSQESI</sequence>
<dbReference type="Proteomes" id="UP001367508">
    <property type="component" value="Unassembled WGS sequence"/>
</dbReference>
<dbReference type="AlphaFoldDB" id="A0AAN9N1D2"/>
<gene>
    <name evidence="1" type="ORF">VNO77_03974</name>
</gene>
<comment type="caution">
    <text evidence="1">The sequence shown here is derived from an EMBL/GenBank/DDBJ whole genome shotgun (WGS) entry which is preliminary data.</text>
</comment>
<accession>A0AAN9N1D2</accession>
<evidence type="ECO:0000313" key="1">
    <source>
        <dbReference type="EMBL" id="KAK7361884.1"/>
    </source>
</evidence>
<keyword evidence="2" id="KW-1185">Reference proteome</keyword>
<organism evidence="1 2">
    <name type="scientific">Canavalia gladiata</name>
    <name type="common">Sword bean</name>
    <name type="synonym">Dolichos gladiatus</name>
    <dbReference type="NCBI Taxonomy" id="3824"/>
    <lineage>
        <taxon>Eukaryota</taxon>
        <taxon>Viridiplantae</taxon>
        <taxon>Streptophyta</taxon>
        <taxon>Embryophyta</taxon>
        <taxon>Tracheophyta</taxon>
        <taxon>Spermatophyta</taxon>
        <taxon>Magnoliopsida</taxon>
        <taxon>eudicotyledons</taxon>
        <taxon>Gunneridae</taxon>
        <taxon>Pentapetalae</taxon>
        <taxon>rosids</taxon>
        <taxon>fabids</taxon>
        <taxon>Fabales</taxon>
        <taxon>Fabaceae</taxon>
        <taxon>Papilionoideae</taxon>
        <taxon>50 kb inversion clade</taxon>
        <taxon>NPAAA clade</taxon>
        <taxon>indigoferoid/millettioid clade</taxon>
        <taxon>Phaseoleae</taxon>
        <taxon>Canavalia</taxon>
    </lineage>
</organism>
<name>A0AAN9N1D2_CANGL</name>
<proteinExistence type="predicted"/>
<evidence type="ECO:0000313" key="2">
    <source>
        <dbReference type="Proteomes" id="UP001367508"/>
    </source>
</evidence>
<reference evidence="1 2" key="1">
    <citation type="submission" date="2024-01" db="EMBL/GenBank/DDBJ databases">
        <title>The genomes of 5 underutilized Papilionoideae crops provide insights into root nodulation and disease resistanc.</title>
        <authorList>
            <person name="Jiang F."/>
        </authorList>
    </citation>
    <scope>NUCLEOTIDE SEQUENCE [LARGE SCALE GENOMIC DNA]</scope>
    <source>
        <strain evidence="1">LVBAO_FW01</strain>
        <tissue evidence="1">Leaves</tissue>
    </source>
</reference>